<dbReference type="EMBL" id="JASNJD010000004">
    <property type="protein sequence ID" value="MDK3017498.1"/>
    <property type="molecule type" value="Genomic_DNA"/>
</dbReference>
<accession>A0ABT7EYS6</accession>
<feature type="chain" id="PRO_5045526656" description="Lipoprotein" evidence="2">
    <location>
        <begin position="30"/>
        <end position="68"/>
    </location>
</feature>
<evidence type="ECO:0000313" key="3">
    <source>
        <dbReference type="EMBL" id="MDK3017498.1"/>
    </source>
</evidence>
<organism evidence="3 4">
    <name type="scientific">Pseudodonghicola flavimaris</name>
    <dbReference type="NCBI Taxonomy" id="3050036"/>
    <lineage>
        <taxon>Bacteria</taxon>
        <taxon>Pseudomonadati</taxon>
        <taxon>Pseudomonadota</taxon>
        <taxon>Alphaproteobacteria</taxon>
        <taxon>Rhodobacterales</taxon>
        <taxon>Paracoccaceae</taxon>
        <taxon>Pseudodonghicola</taxon>
    </lineage>
</organism>
<comment type="caution">
    <text evidence="3">The sequence shown here is derived from an EMBL/GenBank/DDBJ whole genome shotgun (WGS) entry which is preliminary data.</text>
</comment>
<evidence type="ECO:0008006" key="5">
    <source>
        <dbReference type="Google" id="ProtNLM"/>
    </source>
</evidence>
<dbReference type="Proteomes" id="UP001243757">
    <property type="component" value="Unassembled WGS sequence"/>
</dbReference>
<evidence type="ECO:0000256" key="1">
    <source>
        <dbReference type="SAM" id="MobiDB-lite"/>
    </source>
</evidence>
<keyword evidence="4" id="KW-1185">Reference proteome</keyword>
<dbReference type="PROSITE" id="PS51257">
    <property type="entry name" value="PROKAR_LIPOPROTEIN"/>
    <property type="match status" value="1"/>
</dbReference>
<proteinExistence type="predicted"/>
<feature type="region of interest" description="Disordered" evidence="1">
    <location>
        <begin position="34"/>
        <end position="68"/>
    </location>
</feature>
<dbReference type="RefSeq" id="WP_284480313.1">
    <property type="nucleotide sequence ID" value="NZ_JASNJD010000004.1"/>
</dbReference>
<gene>
    <name evidence="3" type="ORF">QO033_07400</name>
</gene>
<sequence length="68" mass="7037">MKPLFSVTILALVGLAGCLPLTPAAPVTAADPALGQGDFVAAPPPPGRTAEDRSARRSYYQGPRGQEF</sequence>
<reference evidence="3 4" key="1">
    <citation type="submission" date="2023-05" db="EMBL/GenBank/DDBJ databases">
        <title>Pseudodonghicola sp. nov.</title>
        <authorList>
            <person name="Huang J."/>
        </authorList>
    </citation>
    <scope>NUCLEOTIDE SEQUENCE [LARGE SCALE GENOMIC DNA]</scope>
    <source>
        <strain evidence="3 4">IC7</strain>
    </source>
</reference>
<keyword evidence="2" id="KW-0732">Signal</keyword>
<protein>
    <recommendedName>
        <fullName evidence="5">Lipoprotein</fullName>
    </recommendedName>
</protein>
<evidence type="ECO:0000256" key="2">
    <source>
        <dbReference type="SAM" id="SignalP"/>
    </source>
</evidence>
<name>A0ABT7EYS6_9RHOB</name>
<evidence type="ECO:0000313" key="4">
    <source>
        <dbReference type="Proteomes" id="UP001243757"/>
    </source>
</evidence>
<feature type="signal peptide" evidence="2">
    <location>
        <begin position="1"/>
        <end position="29"/>
    </location>
</feature>